<comment type="caution">
    <text evidence="1">The sequence shown here is derived from an EMBL/GenBank/DDBJ whole genome shotgun (WGS) entry which is preliminary data.</text>
</comment>
<evidence type="ECO:0000313" key="1">
    <source>
        <dbReference type="EMBL" id="GIH11500.1"/>
    </source>
</evidence>
<gene>
    <name evidence="1" type="ORF">Rhe02_95670</name>
</gene>
<evidence type="ECO:0000313" key="2">
    <source>
        <dbReference type="Proteomes" id="UP000612899"/>
    </source>
</evidence>
<accession>A0A8J3VM22</accession>
<dbReference type="Proteomes" id="UP000612899">
    <property type="component" value="Unassembled WGS sequence"/>
</dbReference>
<name>A0A8J3VM22_9ACTN</name>
<protein>
    <submittedName>
        <fullName evidence="1">Uncharacterized protein</fullName>
    </submittedName>
</protein>
<organism evidence="1 2">
    <name type="scientific">Rhizocola hellebori</name>
    <dbReference type="NCBI Taxonomy" id="1392758"/>
    <lineage>
        <taxon>Bacteria</taxon>
        <taxon>Bacillati</taxon>
        <taxon>Actinomycetota</taxon>
        <taxon>Actinomycetes</taxon>
        <taxon>Micromonosporales</taxon>
        <taxon>Micromonosporaceae</taxon>
        <taxon>Rhizocola</taxon>
    </lineage>
</organism>
<dbReference type="EMBL" id="BONY01000137">
    <property type="protein sequence ID" value="GIH11500.1"/>
    <property type="molecule type" value="Genomic_DNA"/>
</dbReference>
<dbReference type="RefSeq" id="WP_203915216.1">
    <property type="nucleotide sequence ID" value="NZ_BONY01000137.1"/>
</dbReference>
<sequence>MTQLVLARKPSLIQRFEVGEATTVAVSRMRMPGAGASSERLAGSVSRGTCARAMGTKDCARHGCQAPQDYPNEAKDCSNRNMRAVLDELALQPRQMLVVGTRSDRVGFYDRCYASERAGGFREADRDYAAFFARHSDGIAIATHMADCGFVAVEFPGVFGFMHLTRLNMSLPAARHFLQHALGHYGGRLEDVRLRLISGITGPNFPQHFADEPGSRPDDRFPGWFAKGLLRNKTRPLWLPSDPIDPADVWEADNREVMRRMLLDTGVDESQLVMRDVLDPGNLDLGHASHSWGVRGHIDVGRDAYVIAPTAIASARAASSASLWAMPSLPS</sequence>
<reference evidence="1" key="1">
    <citation type="submission" date="2021-01" db="EMBL/GenBank/DDBJ databases">
        <title>Whole genome shotgun sequence of Rhizocola hellebori NBRC 109834.</title>
        <authorList>
            <person name="Komaki H."/>
            <person name="Tamura T."/>
        </authorList>
    </citation>
    <scope>NUCLEOTIDE SEQUENCE</scope>
    <source>
        <strain evidence="1">NBRC 109834</strain>
    </source>
</reference>
<dbReference type="AlphaFoldDB" id="A0A8J3VM22"/>
<keyword evidence="2" id="KW-1185">Reference proteome</keyword>
<proteinExistence type="predicted"/>